<keyword evidence="8" id="KW-0804">Transcription</keyword>
<proteinExistence type="inferred from homology"/>
<evidence type="ECO:0000256" key="1">
    <source>
        <dbReference type="ARBA" id="ARBA00004123"/>
    </source>
</evidence>
<dbReference type="PANTHER" id="PTHR46367">
    <property type="entry name" value="ATAXIN-7-LIKE PROTEIN 3"/>
    <property type="match status" value="1"/>
</dbReference>
<feature type="region of interest" description="Disordered" evidence="11">
    <location>
        <begin position="1"/>
        <end position="22"/>
    </location>
</feature>
<feature type="compositionally biased region" description="Polar residues" evidence="11">
    <location>
        <begin position="1"/>
        <end position="15"/>
    </location>
</feature>
<dbReference type="Pfam" id="PF08209">
    <property type="entry name" value="Sgf11"/>
    <property type="match status" value="1"/>
</dbReference>
<dbReference type="Proteomes" id="UP000242180">
    <property type="component" value="Unassembled WGS sequence"/>
</dbReference>
<dbReference type="GO" id="GO:0008270">
    <property type="term" value="F:zinc ion binding"/>
    <property type="evidence" value="ECO:0007669"/>
    <property type="project" value="UniProtKB-KW"/>
</dbReference>
<evidence type="ECO:0000256" key="3">
    <source>
        <dbReference type="ARBA" id="ARBA00022771"/>
    </source>
</evidence>
<evidence type="ECO:0000256" key="5">
    <source>
        <dbReference type="ARBA" id="ARBA00022853"/>
    </source>
</evidence>
<gene>
    <name evidence="12" type="ORF">BCR43DRAFT_559870</name>
</gene>
<evidence type="ECO:0000256" key="8">
    <source>
        <dbReference type="ARBA" id="ARBA00023163"/>
    </source>
</evidence>
<evidence type="ECO:0000256" key="4">
    <source>
        <dbReference type="ARBA" id="ARBA00022833"/>
    </source>
</evidence>
<dbReference type="GO" id="GO:0006325">
    <property type="term" value="P:chromatin organization"/>
    <property type="evidence" value="ECO:0007669"/>
    <property type="project" value="UniProtKB-KW"/>
</dbReference>
<organism evidence="12 13">
    <name type="scientific">Syncephalastrum racemosum</name>
    <name type="common">Filamentous fungus</name>
    <dbReference type="NCBI Taxonomy" id="13706"/>
    <lineage>
        <taxon>Eukaryota</taxon>
        <taxon>Fungi</taxon>
        <taxon>Fungi incertae sedis</taxon>
        <taxon>Mucoromycota</taxon>
        <taxon>Mucoromycotina</taxon>
        <taxon>Mucoromycetes</taxon>
        <taxon>Mucorales</taxon>
        <taxon>Syncephalastraceae</taxon>
        <taxon>Syncephalastrum</taxon>
    </lineage>
</organism>
<comment type="similarity">
    <text evidence="10">Belongs to the SGF11 family.</text>
</comment>
<dbReference type="InParanoid" id="A0A1X2HU79"/>
<evidence type="ECO:0000256" key="11">
    <source>
        <dbReference type="SAM" id="MobiDB-lite"/>
    </source>
</evidence>
<evidence type="ECO:0000256" key="2">
    <source>
        <dbReference type="ARBA" id="ARBA00022723"/>
    </source>
</evidence>
<dbReference type="EMBL" id="MCGN01000001">
    <property type="protein sequence ID" value="ORZ03093.1"/>
    <property type="molecule type" value="Genomic_DNA"/>
</dbReference>
<evidence type="ECO:0000313" key="13">
    <source>
        <dbReference type="Proteomes" id="UP000242180"/>
    </source>
</evidence>
<dbReference type="GO" id="GO:0000124">
    <property type="term" value="C:SAGA complex"/>
    <property type="evidence" value="ECO:0007669"/>
    <property type="project" value="TreeGrafter"/>
</dbReference>
<comment type="caution">
    <text evidence="12">The sequence shown here is derived from an EMBL/GenBank/DDBJ whole genome shotgun (WGS) entry which is preliminary data.</text>
</comment>
<evidence type="ECO:0000256" key="7">
    <source>
        <dbReference type="ARBA" id="ARBA00023159"/>
    </source>
</evidence>
<comment type="subcellular location">
    <subcellularLocation>
        <location evidence="1 10">Nucleus</location>
    </subcellularLocation>
</comment>
<dbReference type="InterPro" id="IPR013246">
    <property type="entry name" value="SAGA_su_Sgf11"/>
</dbReference>
<dbReference type="OMA" id="KMIASTR"/>
<dbReference type="GO" id="GO:0003713">
    <property type="term" value="F:transcription coactivator activity"/>
    <property type="evidence" value="ECO:0007669"/>
    <property type="project" value="TreeGrafter"/>
</dbReference>
<dbReference type="AlphaFoldDB" id="A0A1X2HU79"/>
<keyword evidence="2" id="KW-0479">Metal-binding</keyword>
<keyword evidence="13" id="KW-1185">Reference proteome</keyword>
<sequence>MSKTKSSQSAFVSSELSDKQRDAANATKRFFKRLLSERNKKLDELKQTQEVLEKNAPKTQMDEPTTVSVAFELLSDLIDECIHDVLTDAHRDSKRSIQTCQICQTKCRGYVQRPGLDIFGNAYAGNNLPSYECVNCRKTIAATRYAPHLEKCLGLAGRQSSRVASRRLGSSSPFAAPAEDSIHLSDTEDRKKKRQINRPTIE</sequence>
<protein>
    <recommendedName>
        <fullName evidence="10">SAGA-associated factor 11</fullName>
    </recommendedName>
</protein>
<accession>A0A1X2HU79</accession>
<evidence type="ECO:0000313" key="12">
    <source>
        <dbReference type="EMBL" id="ORZ03093.1"/>
    </source>
</evidence>
<keyword evidence="5" id="KW-0156">Chromatin regulator</keyword>
<dbReference type="InterPro" id="IPR051078">
    <property type="entry name" value="SGF11"/>
</dbReference>
<name>A0A1X2HU79_SYNRA</name>
<keyword evidence="9" id="KW-0539">Nucleus</keyword>
<dbReference type="GO" id="GO:0006357">
    <property type="term" value="P:regulation of transcription by RNA polymerase II"/>
    <property type="evidence" value="ECO:0007669"/>
    <property type="project" value="TreeGrafter"/>
</dbReference>
<keyword evidence="4" id="KW-0862">Zinc</keyword>
<dbReference type="STRING" id="13706.A0A1X2HU79"/>
<evidence type="ECO:0000256" key="10">
    <source>
        <dbReference type="RuleBase" id="RU261113"/>
    </source>
</evidence>
<evidence type="ECO:0000256" key="6">
    <source>
        <dbReference type="ARBA" id="ARBA00023015"/>
    </source>
</evidence>
<feature type="compositionally biased region" description="Basic and acidic residues" evidence="11">
    <location>
        <begin position="180"/>
        <end position="190"/>
    </location>
</feature>
<dbReference type="OrthoDB" id="21557at2759"/>
<keyword evidence="6" id="KW-0805">Transcription regulation</keyword>
<evidence type="ECO:0000256" key="9">
    <source>
        <dbReference type="ARBA" id="ARBA00023242"/>
    </source>
</evidence>
<dbReference type="GO" id="GO:0071819">
    <property type="term" value="C:DUBm complex"/>
    <property type="evidence" value="ECO:0007669"/>
    <property type="project" value="TreeGrafter"/>
</dbReference>
<dbReference type="PANTHER" id="PTHR46367:SF1">
    <property type="entry name" value="ATAXIN-7-LIKE PROTEIN 3"/>
    <property type="match status" value="1"/>
</dbReference>
<dbReference type="Gene3D" id="3.30.160.60">
    <property type="entry name" value="Classic Zinc Finger"/>
    <property type="match status" value="1"/>
</dbReference>
<feature type="region of interest" description="Disordered" evidence="11">
    <location>
        <begin position="166"/>
        <end position="202"/>
    </location>
</feature>
<keyword evidence="7 10" id="KW-0010">Activator</keyword>
<reference evidence="12 13" key="1">
    <citation type="submission" date="2016-07" db="EMBL/GenBank/DDBJ databases">
        <title>Pervasive Adenine N6-methylation of Active Genes in Fungi.</title>
        <authorList>
            <consortium name="DOE Joint Genome Institute"/>
            <person name="Mondo S.J."/>
            <person name="Dannebaum R.O."/>
            <person name="Kuo R.C."/>
            <person name="Labutti K."/>
            <person name="Haridas S."/>
            <person name="Kuo A."/>
            <person name="Salamov A."/>
            <person name="Ahrendt S.R."/>
            <person name="Lipzen A."/>
            <person name="Sullivan W."/>
            <person name="Andreopoulos W.B."/>
            <person name="Clum A."/>
            <person name="Lindquist E."/>
            <person name="Daum C."/>
            <person name="Ramamoorthy G.K."/>
            <person name="Gryganskyi A."/>
            <person name="Culley D."/>
            <person name="Magnuson J.K."/>
            <person name="James T.Y."/>
            <person name="O'Malley M.A."/>
            <person name="Stajich J.E."/>
            <person name="Spatafora J.W."/>
            <person name="Visel A."/>
            <person name="Grigoriev I.V."/>
        </authorList>
    </citation>
    <scope>NUCLEOTIDE SEQUENCE [LARGE SCALE GENOMIC DNA]</scope>
    <source>
        <strain evidence="12 13">NRRL 2496</strain>
    </source>
</reference>
<keyword evidence="3" id="KW-0863">Zinc-finger</keyword>